<evidence type="ECO:0000313" key="10">
    <source>
        <dbReference type="Proteomes" id="UP000236743"/>
    </source>
</evidence>
<dbReference type="EMBL" id="FNUY01000002">
    <property type="protein sequence ID" value="SEF79295.1"/>
    <property type="molecule type" value="Genomic_DNA"/>
</dbReference>
<comment type="similarity">
    <text evidence="2">Belongs to the thioredoxin family. DsbA subfamily.</text>
</comment>
<dbReference type="SUPFAM" id="SSF52833">
    <property type="entry name" value="Thioredoxin-like"/>
    <property type="match status" value="1"/>
</dbReference>
<evidence type="ECO:0000256" key="7">
    <source>
        <dbReference type="SAM" id="SignalP"/>
    </source>
</evidence>
<dbReference type="InterPro" id="IPR012336">
    <property type="entry name" value="Thioredoxin-like_fold"/>
</dbReference>
<gene>
    <name evidence="9" type="ORF">SAMN04488115_10250</name>
</gene>
<keyword evidence="5" id="KW-1015">Disulfide bond</keyword>
<comment type="function">
    <text evidence="1">May be required for disulfide bond formation in some proteins.</text>
</comment>
<evidence type="ECO:0000256" key="4">
    <source>
        <dbReference type="ARBA" id="ARBA00023002"/>
    </source>
</evidence>
<dbReference type="AlphaFoldDB" id="A0A1H5UW37"/>
<feature type="chain" id="PRO_5009286615" evidence="7">
    <location>
        <begin position="45"/>
        <end position="224"/>
    </location>
</feature>
<dbReference type="Gene3D" id="3.40.30.10">
    <property type="entry name" value="Glutaredoxin"/>
    <property type="match status" value="1"/>
</dbReference>
<dbReference type="RefSeq" id="WP_425290312.1">
    <property type="nucleotide sequence ID" value="NZ_FNUY01000002.1"/>
</dbReference>
<dbReference type="Pfam" id="PF13462">
    <property type="entry name" value="Thioredoxin_4"/>
    <property type="match status" value="1"/>
</dbReference>
<evidence type="ECO:0000256" key="6">
    <source>
        <dbReference type="ARBA" id="ARBA00023284"/>
    </source>
</evidence>
<name>A0A1H5UW37_9HYPH</name>
<evidence type="ECO:0000313" key="9">
    <source>
        <dbReference type="EMBL" id="SEF79295.1"/>
    </source>
</evidence>
<keyword evidence="3 7" id="KW-0732">Signal</keyword>
<dbReference type="CDD" id="cd03023">
    <property type="entry name" value="DsbA_Com1_like"/>
    <property type="match status" value="1"/>
</dbReference>
<dbReference type="Proteomes" id="UP000236743">
    <property type="component" value="Unassembled WGS sequence"/>
</dbReference>
<evidence type="ECO:0000256" key="2">
    <source>
        <dbReference type="ARBA" id="ARBA00005791"/>
    </source>
</evidence>
<dbReference type="GO" id="GO:0016491">
    <property type="term" value="F:oxidoreductase activity"/>
    <property type="evidence" value="ECO:0007669"/>
    <property type="project" value="UniProtKB-KW"/>
</dbReference>
<sequence>MSSCSMPPGSMSPSYTPPSRRSFLHVSMLAATSLAALSLGPAQAQEMDVEAILNDPDAPVSGNPKGDVTIVAFLDYNCPFCKKSAPDLERIVKTDGKIRLVYKDWPVLSDASVYGAQLALAAKYQGRYDTAHKALMGISGRRVTKETMLAAVEASGIDMTRLQADLTANSEAITTLLKRNLAQAESIGLQGTPAYLVGPFRTSALDYEGFKQVVADARGKQAAR</sequence>
<dbReference type="PROSITE" id="PS51318">
    <property type="entry name" value="TAT"/>
    <property type="match status" value="1"/>
</dbReference>
<reference evidence="9 10" key="1">
    <citation type="submission" date="2016-10" db="EMBL/GenBank/DDBJ databases">
        <authorList>
            <person name="de Groot N.N."/>
        </authorList>
    </citation>
    <scope>NUCLEOTIDE SEQUENCE [LARGE SCALE GENOMIC DNA]</scope>
    <source>
        <strain evidence="9 10">DSM 26656</strain>
    </source>
</reference>
<keyword evidence="4" id="KW-0560">Oxidoreductase</keyword>
<feature type="signal peptide" evidence="7">
    <location>
        <begin position="1"/>
        <end position="44"/>
    </location>
</feature>
<dbReference type="PROSITE" id="PS51352">
    <property type="entry name" value="THIOREDOXIN_2"/>
    <property type="match status" value="1"/>
</dbReference>
<dbReference type="PANTHER" id="PTHR13887:SF14">
    <property type="entry name" value="DISULFIDE BOND FORMATION PROTEIN D"/>
    <property type="match status" value="1"/>
</dbReference>
<feature type="domain" description="Thioredoxin" evidence="8">
    <location>
        <begin position="28"/>
        <end position="219"/>
    </location>
</feature>
<evidence type="ECO:0000256" key="3">
    <source>
        <dbReference type="ARBA" id="ARBA00022729"/>
    </source>
</evidence>
<dbReference type="InterPro" id="IPR013766">
    <property type="entry name" value="Thioredoxin_domain"/>
</dbReference>
<evidence type="ECO:0000259" key="8">
    <source>
        <dbReference type="PROSITE" id="PS51352"/>
    </source>
</evidence>
<accession>A0A1H5UW37</accession>
<protein>
    <submittedName>
        <fullName evidence="9">Protein-disulfide isomerase</fullName>
    </submittedName>
</protein>
<organism evidence="9 10">
    <name type="scientific">Bosea lathyri</name>
    <dbReference type="NCBI Taxonomy" id="1036778"/>
    <lineage>
        <taxon>Bacteria</taxon>
        <taxon>Pseudomonadati</taxon>
        <taxon>Pseudomonadota</taxon>
        <taxon>Alphaproteobacteria</taxon>
        <taxon>Hyphomicrobiales</taxon>
        <taxon>Boseaceae</taxon>
        <taxon>Bosea</taxon>
    </lineage>
</organism>
<keyword evidence="10" id="KW-1185">Reference proteome</keyword>
<evidence type="ECO:0000256" key="1">
    <source>
        <dbReference type="ARBA" id="ARBA00003565"/>
    </source>
</evidence>
<proteinExistence type="inferred from homology"/>
<dbReference type="InterPro" id="IPR036249">
    <property type="entry name" value="Thioredoxin-like_sf"/>
</dbReference>
<keyword evidence="9" id="KW-0413">Isomerase</keyword>
<evidence type="ECO:0000256" key="5">
    <source>
        <dbReference type="ARBA" id="ARBA00023157"/>
    </source>
</evidence>
<dbReference type="InterPro" id="IPR006311">
    <property type="entry name" value="TAT_signal"/>
</dbReference>
<keyword evidence="6" id="KW-0676">Redox-active center</keyword>
<dbReference type="PANTHER" id="PTHR13887">
    <property type="entry name" value="GLUTATHIONE S-TRANSFERASE KAPPA"/>
    <property type="match status" value="1"/>
</dbReference>
<dbReference type="GO" id="GO:0016853">
    <property type="term" value="F:isomerase activity"/>
    <property type="evidence" value="ECO:0007669"/>
    <property type="project" value="UniProtKB-KW"/>
</dbReference>